<keyword evidence="3" id="KW-0560">Oxidoreductase</keyword>
<feature type="binding site" evidence="5">
    <location>
        <begin position="62"/>
        <end position="63"/>
    </location>
    <ligand>
        <name>NADP(+)</name>
        <dbReference type="ChEBI" id="CHEBI:58349"/>
    </ligand>
</feature>
<comment type="similarity">
    <text evidence="1">Belongs to the short-chain dehydrogenases/reductases (SDR) family.</text>
</comment>
<name>A0A2D6LPV6_9ARCH</name>
<dbReference type="InterPro" id="IPR057326">
    <property type="entry name" value="KR_dom"/>
</dbReference>
<accession>A0A2D6LPV6</accession>
<evidence type="ECO:0000256" key="2">
    <source>
        <dbReference type="ARBA" id="ARBA00022857"/>
    </source>
</evidence>
<dbReference type="SMART" id="SM00822">
    <property type="entry name" value="PKS_KR"/>
    <property type="match status" value="1"/>
</dbReference>
<dbReference type="CDD" id="cd05333">
    <property type="entry name" value="BKR_SDR_c"/>
    <property type="match status" value="1"/>
</dbReference>
<feature type="binding site" evidence="5">
    <location>
        <begin position="154"/>
        <end position="158"/>
    </location>
    <ligand>
        <name>NADP(+)</name>
        <dbReference type="ChEBI" id="CHEBI:58349"/>
    </ligand>
</feature>
<dbReference type="PANTHER" id="PTHR42879:SF2">
    <property type="entry name" value="3-OXOACYL-[ACYL-CARRIER-PROTEIN] REDUCTASE FABG"/>
    <property type="match status" value="1"/>
</dbReference>
<keyword evidence="2 5" id="KW-0521">NADP</keyword>
<evidence type="ECO:0000256" key="4">
    <source>
        <dbReference type="PIRSR" id="PIRSR611284-1"/>
    </source>
</evidence>
<dbReference type="PROSITE" id="PS00061">
    <property type="entry name" value="ADH_SHORT"/>
    <property type="match status" value="1"/>
</dbReference>
<dbReference type="InterPro" id="IPR011284">
    <property type="entry name" value="3oxo_ACP_reduc"/>
</dbReference>
<dbReference type="SUPFAM" id="SSF51735">
    <property type="entry name" value="NAD(P)-binding Rossmann-fold domains"/>
    <property type="match status" value="1"/>
</dbReference>
<protein>
    <submittedName>
        <fullName evidence="7">Beta-ketoacyl-ACP reductase</fullName>
    </submittedName>
</protein>
<feature type="active site" description="Proton acceptor" evidence="4">
    <location>
        <position position="154"/>
    </location>
</feature>
<evidence type="ECO:0000313" key="8">
    <source>
        <dbReference type="Proteomes" id="UP000226712"/>
    </source>
</evidence>
<dbReference type="InterPro" id="IPR050259">
    <property type="entry name" value="SDR"/>
</dbReference>
<dbReference type="NCBIfam" id="NF009466">
    <property type="entry name" value="PRK12826.1-2"/>
    <property type="match status" value="1"/>
</dbReference>
<feature type="binding site" evidence="5">
    <location>
        <position position="187"/>
    </location>
    <ligand>
        <name>NADP(+)</name>
        <dbReference type="ChEBI" id="CHEBI:58349"/>
    </ligand>
</feature>
<dbReference type="Proteomes" id="UP000226712">
    <property type="component" value="Unassembled WGS sequence"/>
</dbReference>
<dbReference type="FunFam" id="3.40.50.720:FF:000115">
    <property type="entry name" value="3-oxoacyl-[acyl-carrier-protein] reductase FabG"/>
    <property type="match status" value="1"/>
</dbReference>
<organism evidence="7 8">
    <name type="scientific">Candidatus Iainarchaeum sp</name>
    <dbReference type="NCBI Taxonomy" id="3101447"/>
    <lineage>
        <taxon>Archaea</taxon>
        <taxon>Candidatus Iainarchaeota</taxon>
        <taxon>Candidatus Iainarchaeia</taxon>
        <taxon>Candidatus Iainarchaeales</taxon>
        <taxon>Candidatus Iainarchaeaceae</taxon>
        <taxon>Candidatus Iainarchaeum</taxon>
    </lineage>
</organism>
<comment type="caution">
    <text evidence="7">The sequence shown here is derived from an EMBL/GenBank/DDBJ whole genome shotgun (WGS) entry which is preliminary data.</text>
</comment>
<evidence type="ECO:0000313" key="7">
    <source>
        <dbReference type="EMBL" id="MAG18215.1"/>
    </source>
</evidence>
<evidence type="ECO:0000256" key="3">
    <source>
        <dbReference type="ARBA" id="ARBA00023002"/>
    </source>
</evidence>
<gene>
    <name evidence="7" type="ORF">CL944_01940</name>
</gene>
<evidence type="ECO:0000256" key="5">
    <source>
        <dbReference type="PIRSR" id="PIRSR611284-2"/>
    </source>
</evidence>
<reference evidence="8" key="1">
    <citation type="submission" date="2017-09" db="EMBL/GenBank/DDBJ databases">
        <title>The Reconstruction of 2,631 Draft Metagenome-Assembled Genomes from the Global Oceans.</title>
        <authorList>
            <person name="Tully B.J."/>
            <person name="Graham E.D."/>
            <person name="Heidelberg J.F."/>
        </authorList>
    </citation>
    <scope>NUCLEOTIDE SEQUENCE [LARGE SCALE GENOMIC DNA]</scope>
</reference>
<dbReference type="NCBIfam" id="NF009464">
    <property type="entry name" value="PRK12824.1"/>
    <property type="match status" value="1"/>
</dbReference>
<dbReference type="NCBIfam" id="NF047420">
    <property type="entry name" value="EF_P_mod_YmfI"/>
    <property type="match status" value="1"/>
</dbReference>
<dbReference type="NCBIfam" id="NF005559">
    <property type="entry name" value="PRK07231.1"/>
    <property type="match status" value="1"/>
</dbReference>
<dbReference type="PRINTS" id="PR00081">
    <property type="entry name" value="GDHRDH"/>
</dbReference>
<dbReference type="InterPro" id="IPR002347">
    <property type="entry name" value="SDR_fam"/>
</dbReference>
<dbReference type="Gene3D" id="3.40.50.720">
    <property type="entry name" value="NAD(P)-binding Rossmann-like Domain"/>
    <property type="match status" value="1"/>
</dbReference>
<dbReference type="GO" id="GO:0006633">
    <property type="term" value="P:fatty acid biosynthetic process"/>
    <property type="evidence" value="ECO:0007669"/>
    <property type="project" value="InterPro"/>
</dbReference>
<dbReference type="InterPro" id="IPR020904">
    <property type="entry name" value="Sc_DH/Rdtase_CS"/>
</dbReference>
<evidence type="ECO:0000259" key="6">
    <source>
        <dbReference type="SMART" id="SM00822"/>
    </source>
</evidence>
<proteinExistence type="inferred from homology"/>
<feature type="binding site" evidence="5">
    <location>
        <position position="89"/>
    </location>
    <ligand>
        <name>NADP(+)</name>
        <dbReference type="ChEBI" id="CHEBI:58349"/>
    </ligand>
</feature>
<sequence>MFKEKTCLVTGASGGIGKSIAIILAKENCNVIINYQNNEEKANQIVEEINNLGRKAIAIKANVSDPKEVEAMFKESLKEFGKIDFLVNNAGITRDNLFLKMEENDWDAVINVNLKGTFNCTKAVLPLMISQGFGKIVNLTSISGQLGNIGQTNYAASKAGVIGFTKSIAKEVALKGINVNAVAPGIINTKLQETIPEKVMQKFLNNIPMKKIGEPKDVAAAVKFLLSDEASYITGEVINVNGGLF</sequence>
<evidence type="ECO:0000256" key="1">
    <source>
        <dbReference type="ARBA" id="ARBA00006484"/>
    </source>
</evidence>
<dbReference type="AlphaFoldDB" id="A0A2D6LPV6"/>
<dbReference type="NCBIfam" id="TIGR01830">
    <property type="entry name" value="3oxo_ACP_reduc"/>
    <property type="match status" value="1"/>
</dbReference>
<dbReference type="PANTHER" id="PTHR42879">
    <property type="entry name" value="3-OXOACYL-(ACYL-CARRIER-PROTEIN) REDUCTASE"/>
    <property type="match status" value="1"/>
</dbReference>
<dbReference type="InterPro" id="IPR036291">
    <property type="entry name" value="NAD(P)-bd_dom_sf"/>
</dbReference>
<dbReference type="Pfam" id="PF13561">
    <property type="entry name" value="adh_short_C2"/>
    <property type="match status" value="1"/>
</dbReference>
<dbReference type="GO" id="GO:0004316">
    <property type="term" value="F:3-oxoacyl-[acyl-carrier-protein] reductase (NADPH) activity"/>
    <property type="evidence" value="ECO:0007669"/>
    <property type="project" value="InterPro"/>
</dbReference>
<dbReference type="GO" id="GO:0051287">
    <property type="term" value="F:NAD binding"/>
    <property type="evidence" value="ECO:0007669"/>
    <property type="project" value="InterPro"/>
</dbReference>
<dbReference type="PRINTS" id="PR00080">
    <property type="entry name" value="SDRFAMILY"/>
</dbReference>
<dbReference type="NCBIfam" id="NF004198">
    <property type="entry name" value="PRK05653.1-3"/>
    <property type="match status" value="1"/>
</dbReference>
<feature type="domain" description="Ketoreductase" evidence="6">
    <location>
        <begin position="5"/>
        <end position="185"/>
    </location>
</feature>
<dbReference type="EMBL" id="NZBD01000013">
    <property type="protein sequence ID" value="MAG18215.1"/>
    <property type="molecule type" value="Genomic_DNA"/>
</dbReference>